<dbReference type="Proteomes" id="UP000790709">
    <property type="component" value="Unassembled WGS sequence"/>
</dbReference>
<keyword evidence="2" id="KW-1185">Reference proteome</keyword>
<dbReference type="EMBL" id="MU266335">
    <property type="protein sequence ID" value="KAH7930075.1"/>
    <property type="molecule type" value="Genomic_DNA"/>
</dbReference>
<proteinExistence type="predicted"/>
<organism evidence="1 2">
    <name type="scientific">Leucogyrophana mollusca</name>
    <dbReference type="NCBI Taxonomy" id="85980"/>
    <lineage>
        <taxon>Eukaryota</taxon>
        <taxon>Fungi</taxon>
        <taxon>Dikarya</taxon>
        <taxon>Basidiomycota</taxon>
        <taxon>Agaricomycotina</taxon>
        <taxon>Agaricomycetes</taxon>
        <taxon>Agaricomycetidae</taxon>
        <taxon>Boletales</taxon>
        <taxon>Boletales incertae sedis</taxon>
        <taxon>Leucogyrophana</taxon>
    </lineage>
</organism>
<gene>
    <name evidence="1" type="ORF">BV22DRAFT_1102045</name>
</gene>
<accession>A0ACB8BW18</accession>
<evidence type="ECO:0000313" key="1">
    <source>
        <dbReference type="EMBL" id="KAH7930075.1"/>
    </source>
</evidence>
<reference evidence="1" key="1">
    <citation type="journal article" date="2021" name="New Phytol.">
        <title>Evolutionary innovations through gain and loss of genes in the ectomycorrhizal Boletales.</title>
        <authorList>
            <person name="Wu G."/>
            <person name="Miyauchi S."/>
            <person name="Morin E."/>
            <person name="Kuo A."/>
            <person name="Drula E."/>
            <person name="Varga T."/>
            <person name="Kohler A."/>
            <person name="Feng B."/>
            <person name="Cao Y."/>
            <person name="Lipzen A."/>
            <person name="Daum C."/>
            <person name="Hundley H."/>
            <person name="Pangilinan J."/>
            <person name="Johnson J."/>
            <person name="Barry K."/>
            <person name="LaButti K."/>
            <person name="Ng V."/>
            <person name="Ahrendt S."/>
            <person name="Min B."/>
            <person name="Choi I.G."/>
            <person name="Park H."/>
            <person name="Plett J.M."/>
            <person name="Magnuson J."/>
            <person name="Spatafora J.W."/>
            <person name="Nagy L.G."/>
            <person name="Henrissat B."/>
            <person name="Grigoriev I.V."/>
            <person name="Yang Z.L."/>
            <person name="Xu J."/>
            <person name="Martin F.M."/>
        </authorList>
    </citation>
    <scope>NUCLEOTIDE SEQUENCE</scope>
    <source>
        <strain evidence="1">KUC20120723A-06</strain>
    </source>
</reference>
<protein>
    <submittedName>
        <fullName evidence="1">Uncharacterized protein</fullName>
    </submittedName>
</protein>
<sequence>MSKLNAGAFEFVPGRAFKLPQQAPAQPSPPPVERPPQTEAPAPAPTISLNIGGSKPPPSAQPAAPPAAAPKPSGSTAAPSHSAVYSTEKAKTDTLAIAREVQAVADQEVLKDLYGDVKEHLNIVFIGHVDAGKSTLGGNLLFITGSVDKRTMEKFEREAKEAGRESWYLSWALDSTPQERSKGKTVEVGRAYFETDSRRYTVLDAPGHKTYVPSMISGAAQADVAILVISARKGEFETGFEKGGQTREHILLVKTAGVSKVVVVINKMDDPTVKWEQSRYIEIKEKLTPFIKAAGFNPKTDVTFIPISAYTGLNLKDRVPKATCPWYDGASFLEHMDHMPMVDRKINAPLMIPISEKYKDMGAIIVGKIESGHVRKGDTLVLMPNRDIVEVAAIYNEMEDEINTAFCGDNVRVRLRGIEDEDISPGFVLTSPKNPVHAVRQFEAQLAILEHKSIICAGYSAVMHIHTLSEEITLPTLLHYFDKATGRKSKKPPQFAKRGQKIVAVVESALPVCVERFVDYPQLGRFTLRDEGRTIAIGKVTKLIDDRIDEAAEGISNVSLAA</sequence>
<evidence type="ECO:0000313" key="2">
    <source>
        <dbReference type="Proteomes" id="UP000790709"/>
    </source>
</evidence>
<name>A0ACB8BW18_9AGAM</name>
<comment type="caution">
    <text evidence="1">The sequence shown here is derived from an EMBL/GenBank/DDBJ whole genome shotgun (WGS) entry which is preliminary data.</text>
</comment>